<dbReference type="InterPro" id="IPR013785">
    <property type="entry name" value="Aldolase_TIM"/>
</dbReference>
<dbReference type="EMBL" id="FWWY01000002">
    <property type="protein sequence ID" value="SMC08221.1"/>
    <property type="molecule type" value="Genomic_DNA"/>
</dbReference>
<dbReference type="Pfam" id="PF19200">
    <property type="entry name" value="MupG_N"/>
    <property type="match status" value="1"/>
</dbReference>
<dbReference type="InterPro" id="IPR017853">
    <property type="entry name" value="GH"/>
</dbReference>
<proteinExistence type="predicted"/>
<dbReference type="InterPro" id="IPR043894">
    <property type="entry name" value="MupG_C"/>
</dbReference>
<dbReference type="PANTHER" id="PTHR38435">
    <property type="match status" value="1"/>
</dbReference>
<keyword evidence="4" id="KW-1185">Reference proteome</keyword>
<evidence type="ECO:0000313" key="4">
    <source>
        <dbReference type="Proteomes" id="UP000192660"/>
    </source>
</evidence>
<dbReference type="OrthoDB" id="5809921at2"/>
<protein>
    <recommendedName>
        <fullName evidence="5">DUF871 domain-containing protein</fullName>
    </recommendedName>
</protein>
<dbReference type="InterPro" id="IPR008589">
    <property type="entry name" value="MupG"/>
</dbReference>
<organism evidence="3 4">
    <name type="scientific">Sulfobacillus thermosulfidooxidans (strain DSM 9293 / VKM B-1269 / AT-1)</name>
    <dbReference type="NCBI Taxonomy" id="929705"/>
    <lineage>
        <taxon>Bacteria</taxon>
        <taxon>Bacillati</taxon>
        <taxon>Bacillota</taxon>
        <taxon>Clostridia</taxon>
        <taxon>Eubacteriales</taxon>
        <taxon>Clostridiales Family XVII. Incertae Sedis</taxon>
        <taxon>Sulfobacillus</taxon>
    </lineage>
</organism>
<evidence type="ECO:0008006" key="5">
    <source>
        <dbReference type="Google" id="ProtNLM"/>
    </source>
</evidence>
<dbReference type="Proteomes" id="UP000192660">
    <property type="component" value="Unassembled WGS sequence"/>
</dbReference>
<name>A0A1W1WPJ1_SULTA</name>
<dbReference type="Pfam" id="PF05913">
    <property type="entry name" value="MupG_C"/>
    <property type="match status" value="1"/>
</dbReference>
<feature type="domain" description="6-phospho-N-acetylmuramidase N-terminal" evidence="2">
    <location>
        <begin position="6"/>
        <end position="242"/>
    </location>
</feature>
<evidence type="ECO:0000259" key="1">
    <source>
        <dbReference type="Pfam" id="PF05913"/>
    </source>
</evidence>
<dbReference type="PANTHER" id="PTHR38435:SF2">
    <property type="entry name" value="DUF871 DOMAIN-CONTAINING PROTEIN"/>
    <property type="match status" value="1"/>
</dbReference>
<evidence type="ECO:0000313" key="3">
    <source>
        <dbReference type="EMBL" id="SMC08221.1"/>
    </source>
</evidence>
<dbReference type="SUPFAM" id="SSF50891">
    <property type="entry name" value="Cyclophilin-like"/>
    <property type="match status" value="1"/>
</dbReference>
<dbReference type="RefSeq" id="WP_084662335.1">
    <property type="nucleotide sequence ID" value="NZ_FWWY01000002.1"/>
</dbReference>
<evidence type="ECO:0000259" key="2">
    <source>
        <dbReference type="Pfam" id="PF19200"/>
    </source>
</evidence>
<dbReference type="Gene3D" id="3.20.20.70">
    <property type="entry name" value="Aldolase class I"/>
    <property type="match status" value="1"/>
</dbReference>
<dbReference type="AlphaFoldDB" id="A0A1W1WPJ1"/>
<dbReference type="Gene3D" id="2.40.100.10">
    <property type="entry name" value="Cyclophilin-like"/>
    <property type="match status" value="1"/>
</dbReference>
<dbReference type="InterPro" id="IPR043797">
    <property type="entry name" value="MupG_N"/>
</dbReference>
<sequence length="372" mass="41634">MDIIVGTSFYIGIPSSTKKSAYDCVALALDLGIHHFFTTVQMPEASISDHLDEFRAVAKLTRGTNARIMADVHPIVFQRVGGTVENLTPLQELGITDLRLDAGFSEEETLTLYHSACRLGMQIVLNASALTASTLQRFHDLGLPLQDMVACHNYYPRIESGMSTAFMAQQAALLHRFGITVIAFVASQYHHRYVTYEGLPTLEVHRSLEPHRAARELLSRGWADHVYIGDQTENAEELSQLAEVRQSPHLILRIHLNRQARDPERKIVLGRVHEHLPQSFELTCRARGDRQRPTLEQITPAPELLPRPRGTVAVDNVLYQRYAGELHITKVDLSADPRTNVVGRVIPEDQRLIDAIGPKTRFAFEAVGGSKE</sequence>
<reference evidence="4" key="1">
    <citation type="submission" date="2017-04" db="EMBL/GenBank/DDBJ databases">
        <authorList>
            <person name="Varghese N."/>
            <person name="Submissions S."/>
        </authorList>
    </citation>
    <scope>NUCLEOTIDE SEQUENCE [LARGE SCALE GENOMIC DNA]</scope>
    <source>
        <strain evidence="4">DSM 9293</strain>
    </source>
</reference>
<accession>A0A1W1WPJ1</accession>
<feature type="domain" description="6-phospho-N-acetylmuramidase C-terminal" evidence="1">
    <location>
        <begin position="251"/>
        <end position="365"/>
    </location>
</feature>
<gene>
    <name evidence="3" type="ORF">SAMN00768000_3764</name>
</gene>
<dbReference type="SUPFAM" id="SSF51445">
    <property type="entry name" value="(Trans)glycosidases"/>
    <property type="match status" value="1"/>
</dbReference>
<dbReference type="InterPro" id="IPR029000">
    <property type="entry name" value="Cyclophilin-like_dom_sf"/>
</dbReference>